<dbReference type="Proteomes" id="UP001596333">
    <property type="component" value="Unassembled WGS sequence"/>
</dbReference>
<reference evidence="3 4" key="1">
    <citation type="journal article" date="2019" name="Int. J. Syst. Evol. Microbiol.">
        <title>The Global Catalogue of Microorganisms (GCM) 10K type strain sequencing project: providing services to taxonomists for standard genome sequencing and annotation.</title>
        <authorList>
            <consortium name="The Broad Institute Genomics Platform"/>
            <consortium name="The Broad Institute Genome Sequencing Center for Infectious Disease"/>
            <person name="Wu L."/>
            <person name="Ma J."/>
        </authorList>
    </citation>
    <scope>NUCLEOTIDE SEQUENCE [LARGE SCALE GENOMIC DNA]</scope>
    <source>
        <strain evidence="3 4">Y73</strain>
    </source>
</reference>
<accession>A0ABD5UH80</accession>
<gene>
    <name evidence="3" type="ORF">ACFQEY_05535</name>
</gene>
<name>A0ABD5UH80_9EURY</name>
<dbReference type="InterPro" id="IPR012340">
    <property type="entry name" value="NA-bd_OB-fold"/>
</dbReference>
<evidence type="ECO:0000259" key="1">
    <source>
        <dbReference type="Pfam" id="PF01796"/>
    </source>
</evidence>
<organism evidence="3 4">
    <name type="scientific">Halorubrum trueperi</name>
    <dbReference type="NCBI Taxonomy" id="2004704"/>
    <lineage>
        <taxon>Archaea</taxon>
        <taxon>Methanobacteriati</taxon>
        <taxon>Methanobacteriota</taxon>
        <taxon>Stenosarchaea group</taxon>
        <taxon>Halobacteria</taxon>
        <taxon>Halobacteriales</taxon>
        <taxon>Haloferacaceae</taxon>
        <taxon>Halorubrum</taxon>
    </lineage>
</organism>
<dbReference type="PANTHER" id="PTHR34075">
    <property type="entry name" value="BLR3430 PROTEIN"/>
    <property type="match status" value="1"/>
</dbReference>
<evidence type="ECO:0000313" key="3">
    <source>
        <dbReference type="EMBL" id="MFC6888503.1"/>
    </source>
</evidence>
<dbReference type="PANTHER" id="PTHR34075:SF5">
    <property type="entry name" value="BLR3430 PROTEIN"/>
    <property type="match status" value="1"/>
</dbReference>
<dbReference type="InterPro" id="IPR002878">
    <property type="entry name" value="ChsH2_C"/>
</dbReference>
<dbReference type="SUPFAM" id="SSF50249">
    <property type="entry name" value="Nucleic acid-binding proteins"/>
    <property type="match status" value="1"/>
</dbReference>
<dbReference type="InterPro" id="IPR022002">
    <property type="entry name" value="ChsH2_Znr"/>
</dbReference>
<evidence type="ECO:0000259" key="2">
    <source>
        <dbReference type="Pfam" id="PF12172"/>
    </source>
</evidence>
<dbReference type="InterPro" id="IPR052513">
    <property type="entry name" value="Thioester_dehydratase-like"/>
</dbReference>
<dbReference type="Gene3D" id="6.10.30.10">
    <property type="match status" value="1"/>
</dbReference>
<comment type="caution">
    <text evidence="3">The sequence shown here is derived from an EMBL/GenBank/DDBJ whole genome shotgun (WGS) entry which is preliminary data.</text>
</comment>
<dbReference type="AlphaFoldDB" id="A0ABD5UH80"/>
<keyword evidence="4" id="KW-1185">Reference proteome</keyword>
<sequence length="135" mass="14725">MTKAGTVSSEESLTCVDGVVRLLGTQCQRCEEVTFPPRLQCPNCGSNDLDEMIFNRTGELETYSVVRVPQEGFEAPYTVGFVRLDPGDVRVFGPINSNPDDLEIGRSVAVTMITPAEGPVPEEMWGFTTDMEGST</sequence>
<proteinExistence type="predicted"/>
<protein>
    <submittedName>
        <fullName evidence="3">Zn-ribbon domain-containing OB-fold protein</fullName>
    </submittedName>
</protein>
<feature type="domain" description="ChsH2 rubredoxin-like zinc ribbon" evidence="2">
    <location>
        <begin position="21"/>
        <end position="49"/>
    </location>
</feature>
<dbReference type="Pfam" id="PF01796">
    <property type="entry name" value="OB_ChsH2_C"/>
    <property type="match status" value="1"/>
</dbReference>
<feature type="domain" description="ChsH2 C-terminal OB-fold" evidence="1">
    <location>
        <begin position="56"/>
        <end position="111"/>
    </location>
</feature>
<evidence type="ECO:0000313" key="4">
    <source>
        <dbReference type="Proteomes" id="UP001596333"/>
    </source>
</evidence>
<dbReference type="RefSeq" id="WP_379765597.1">
    <property type="nucleotide sequence ID" value="NZ_JBHSXI010000005.1"/>
</dbReference>
<dbReference type="Pfam" id="PF12172">
    <property type="entry name" value="zf-ChsH2"/>
    <property type="match status" value="1"/>
</dbReference>
<dbReference type="EMBL" id="JBHSXI010000005">
    <property type="protein sequence ID" value="MFC6888503.1"/>
    <property type="molecule type" value="Genomic_DNA"/>
</dbReference>